<dbReference type="Gene3D" id="3.40.50.880">
    <property type="match status" value="1"/>
</dbReference>
<keyword evidence="3" id="KW-0326">Glycosidase</keyword>
<protein>
    <submittedName>
        <fullName evidence="3">Cysteine protease YraA</fullName>
        <ecNumber evidence="3">3.2.-.-</ecNumber>
    </submittedName>
</protein>
<dbReference type="EMBL" id="CP042913">
    <property type="protein sequence ID" value="QEG33214.1"/>
    <property type="molecule type" value="Genomic_DNA"/>
</dbReference>
<keyword evidence="3" id="KW-0378">Hydrolase</keyword>
<feature type="domain" description="DJ-1/PfpI" evidence="2">
    <location>
        <begin position="3"/>
        <end position="174"/>
    </location>
</feature>
<dbReference type="InterPro" id="IPR006286">
    <property type="entry name" value="C56_PfpI-like"/>
</dbReference>
<evidence type="ECO:0000313" key="3">
    <source>
        <dbReference type="EMBL" id="QEG33214.1"/>
    </source>
</evidence>
<dbReference type="AlphaFoldDB" id="A0A5B9Q2K5"/>
<comment type="similarity">
    <text evidence="1">Belongs to the peptidase C56 family.</text>
</comment>
<dbReference type="EC" id="3.2.-.-" evidence="3"/>
<dbReference type="GO" id="GO:0008233">
    <property type="term" value="F:peptidase activity"/>
    <property type="evidence" value="ECO:0007669"/>
    <property type="project" value="UniProtKB-KW"/>
</dbReference>
<keyword evidence="4" id="KW-1185">Reference proteome</keyword>
<dbReference type="RefSeq" id="WP_148072013.1">
    <property type="nucleotide sequence ID" value="NZ_CP042913.1"/>
</dbReference>
<evidence type="ECO:0000313" key="4">
    <source>
        <dbReference type="Proteomes" id="UP000323917"/>
    </source>
</evidence>
<keyword evidence="3" id="KW-0645">Protease</keyword>
<gene>
    <name evidence="3" type="primary">yraA_1</name>
    <name evidence="3" type="ORF">Pr1d_04750</name>
</gene>
<proteinExistence type="inferred from homology"/>
<evidence type="ECO:0000259" key="2">
    <source>
        <dbReference type="Pfam" id="PF01965"/>
    </source>
</evidence>
<dbReference type="SUPFAM" id="SSF52317">
    <property type="entry name" value="Class I glutamine amidotransferase-like"/>
    <property type="match status" value="1"/>
</dbReference>
<accession>A0A5B9Q2K5</accession>
<dbReference type="Proteomes" id="UP000323917">
    <property type="component" value="Chromosome"/>
</dbReference>
<dbReference type="PROSITE" id="PS51276">
    <property type="entry name" value="PEPTIDASE_C56_PFPI"/>
    <property type="match status" value="1"/>
</dbReference>
<name>A0A5B9Q2K5_9BACT</name>
<dbReference type="PANTHER" id="PTHR42733:SF2">
    <property type="entry name" value="DJ-1_THIJ_PFPI FAMILY PROTEIN"/>
    <property type="match status" value="1"/>
</dbReference>
<dbReference type="GO" id="GO:0016798">
    <property type="term" value="F:hydrolase activity, acting on glycosyl bonds"/>
    <property type="evidence" value="ECO:0007669"/>
    <property type="project" value="UniProtKB-KW"/>
</dbReference>
<dbReference type="Pfam" id="PF01965">
    <property type="entry name" value="DJ-1_PfpI"/>
    <property type="match status" value="1"/>
</dbReference>
<dbReference type="OrthoDB" id="9800516at2"/>
<evidence type="ECO:0000256" key="1">
    <source>
        <dbReference type="ARBA" id="ARBA00008542"/>
    </source>
</evidence>
<sequence length="189" mass="21323">MDKVLLVIGDGAEVIDTMVPLYRLGEDYLVVKAAPEVRTYHLVQHHHDSGWDVTIETPGYKLDSDIAFRDVDPKDYLALVLPGGRAPEFLRYDEDLLRITRHFFKHAKPVASICHGIEILAAADVIRGRQVTTIPRCRLDAEFSGATYVAEPLVVDGNLYCCRYKRECSGWMKAFTTELARRTTVVSAR</sequence>
<organism evidence="3 4">
    <name type="scientific">Bythopirellula goksoeyrii</name>
    <dbReference type="NCBI Taxonomy" id="1400387"/>
    <lineage>
        <taxon>Bacteria</taxon>
        <taxon>Pseudomonadati</taxon>
        <taxon>Planctomycetota</taxon>
        <taxon>Planctomycetia</taxon>
        <taxon>Pirellulales</taxon>
        <taxon>Lacipirellulaceae</taxon>
        <taxon>Bythopirellula</taxon>
    </lineage>
</organism>
<dbReference type="GO" id="GO:0006508">
    <property type="term" value="P:proteolysis"/>
    <property type="evidence" value="ECO:0007669"/>
    <property type="project" value="UniProtKB-KW"/>
</dbReference>
<dbReference type="InterPro" id="IPR029062">
    <property type="entry name" value="Class_I_gatase-like"/>
</dbReference>
<dbReference type="PANTHER" id="PTHR42733">
    <property type="entry name" value="DJ-1 PROTEIN"/>
    <property type="match status" value="1"/>
</dbReference>
<dbReference type="InterPro" id="IPR002818">
    <property type="entry name" value="DJ-1/PfpI"/>
</dbReference>
<reference evidence="3 4" key="1">
    <citation type="submission" date="2019-08" db="EMBL/GenBank/DDBJ databases">
        <title>Deep-cultivation of Planctomycetes and their phenomic and genomic characterization uncovers novel biology.</title>
        <authorList>
            <person name="Wiegand S."/>
            <person name="Jogler M."/>
            <person name="Boedeker C."/>
            <person name="Pinto D."/>
            <person name="Vollmers J."/>
            <person name="Rivas-Marin E."/>
            <person name="Kohn T."/>
            <person name="Peeters S.H."/>
            <person name="Heuer A."/>
            <person name="Rast P."/>
            <person name="Oberbeckmann S."/>
            <person name="Bunk B."/>
            <person name="Jeske O."/>
            <person name="Meyerdierks A."/>
            <person name="Storesund J.E."/>
            <person name="Kallscheuer N."/>
            <person name="Luecker S."/>
            <person name="Lage O.M."/>
            <person name="Pohl T."/>
            <person name="Merkel B.J."/>
            <person name="Hornburger P."/>
            <person name="Mueller R.-W."/>
            <person name="Bruemmer F."/>
            <person name="Labrenz M."/>
            <person name="Spormann A.M."/>
            <person name="Op den Camp H."/>
            <person name="Overmann J."/>
            <person name="Amann R."/>
            <person name="Jetten M.S.M."/>
            <person name="Mascher T."/>
            <person name="Medema M.H."/>
            <person name="Devos D.P."/>
            <person name="Kaster A.-K."/>
            <person name="Ovreas L."/>
            <person name="Rohde M."/>
            <person name="Galperin M.Y."/>
            <person name="Jogler C."/>
        </authorList>
    </citation>
    <scope>NUCLEOTIDE SEQUENCE [LARGE SCALE GENOMIC DNA]</scope>
    <source>
        <strain evidence="3 4">Pr1d</strain>
    </source>
</reference>
<dbReference type="KEGG" id="bgok:Pr1d_04750"/>